<gene>
    <name evidence="3" type="primary">dpkA</name>
    <name evidence="3" type="ORF">IMCC3135_02485</name>
</gene>
<dbReference type="RefSeq" id="WP_088916137.1">
    <property type="nucleotide sequence ID" value="NZ_CP018632.1"/>
</dbReference>
<dbReference type="Gene3D" id="1.10.1530.10">
    <property type="match status" value="1"/>
</dbReference>
<dbReference type="OrthoDB" id="9769447at2"/>
<organism evidence="3 4">
    <name type="scientific">Granulosicoccus antarcticus IMCC3135</name>
    <dbReference type="NCBI Taxonomy" id="1192854"/>
    <lineage>
        <taxon>Bacteria</taxon>
        <taxon>Pseudomonadati</taxon>
        <taxon>Pseudomonadota</taxon>
        <taxon>Gammaproteobacteria</taxon>
        <taxon>Chromatiales</taxon>
        <taxon>Granulosicoccaceae</taxon>
        <taxon>Granulosicoccus</taxon>
    </lineage>
</organism>
<proteinExistence type="inferred from homology"/>
<dbReference type="InterPro" id="IPR036111">
    <property type="entry name" value="Mal/L-sulfo/L-lacto_DH-like_sf"/>
</dbReference>
<name>A0A2Z2NPA6_9GAMM</name>
<dbReference type="KEGG" id="gai:IMCC3135_02485"/>
<evidence type="ECO:0000313" key="3">
    <source>
        <dbReference type="EMBL" id="ASJ70610.1"/>
    </source>
</evidence>
<dbReference type="PANTHER" id="PTHR11091:SF0">
    <property type="entry name" value="MALATE DEHYDROGENASE"/>
    <property type="match status" value="1"/>
</dbReference>
<dbReference type="InterPro" id="IPR003767">
    <property type="entry name" value="Malate/L-lactate_DH-like"/>
</dbReference>
<evidence type="ECO:0000313" key="4">
    <source>
        <dbReference type="Proteomes" id="UP000250079"/>
    </source>
</evidence>
<dbReference type="EC" id="1.5.1.21" evidence="3"/>
<dbReference type="InterPro" id="IPR043143">
    <property type="entry name" value="Mal/L-sulf/L-lact_DH-like_NADP"/>
</dbReference>
<dbReference type="InterPro" id="IPR043144">
    <property type="entry name" value="Mal/L-sulf/L-lact_DH-like_ah"/>
</dbReference>
<dbReference type="Proteomes" id="UP000250079">
    <property type="component" value="Chromosome"/>
</dbReference>
<dbReference type="GO" id="GO:0047125">
    <property type="term" value="F:delta1-piperideine-2-carboxylate reductase activity"/>
    <property type="evidence" value="ECO:0007669"/>
    <property type="project" value="UniProtKB-EC"/>
</dbReference>
<evidence type="ECO:0000256" key="2">
    <source>
        <dbReference type="ARBA" id="ARBA00023002"/>
    </source>
</evidence>
<reference evidence="3 4" key="1">
    <citation type="submission" date="2016-12" db="EMBL/GenBank/DDBJ databases">
        <authorList>
            <person name="Song W.-J."/>
            <person name="Kurnit D.M."/>
        </authorList>
    </citation>
    <scope>NUCLEOTIDE SEQUENCE [LARGE SCALE GENOMIC DNA]</scope>
    <source>
        <strain evidence="3 4">IMCC3135</strain>
    </source>
</reference>
<keyword evidence="4" id="KW-1185">Reference proteome</keyword>
<accession>A0A2Z2NPA6</accession>
<sequence>MSEQQKITVSLDDIEQATLQALVKAGAESWIAAEVASAVREAEATGNVICGLYYLESYCKQLVSGRVKGDVTPEVSRPRAASVRVDAAFGFAQPAFARALPLAIETAREAGTCSLAVCHAHTCTSLGFFTRQIAQAGLVAIGFTNASAVVSPPGGTKAVLGTNPIAMSVPAEHGGVAFQFDQSTSAIALGKITMAAAAGEQIPPGWAVDAQGQATTDPQAALKGSLVSTGGYKGYGFGLMAEILASAMTGGVNSVDIKGLKLPEGAPHNLGQFYFLLDPSTYAGDEFWQRLARLSEVVDEQEGARLPGSNRIDVSEVSIDSAVWQLAQALG</sequence>
<dbReference type="AlphaFoldDB" id="A0A2Z2NPA6"/>
<dbReference type="Pfam" id="PF02615">
    <property type="entry name" value="Ldh_2"/>
    <property type="match status" value="1"/>
</dbReference>
<dbReference type="Gene3D" id="3.30.1370.60">
    <property type="entry name" value="Hypothetical oxidoreductase yiak, domain 2"/>
    <property type="match status" value="1"/>
</dbReference>
<dbReference type="PANTHER" id="PTHR11091">
    <property type="entry name" value="OXIDOREDUCTASE-RELATED"/>
    <property type="match status" value="1"/>
</dbReference>
<evidence type="ECO:0000256" key="1">
    <source>
        <dbReference type="ARBA" id="ARBA00006056"/>
    </source>
</evidence>
<keyword evidence="2 3" id="KW-0560">Oxidoreductase</keyword>
<protein>
    <submittedName>
        <fullName evidence="3">Delta(1)-pyrroline-2-carboxylate/Delta(1)-piperideine-2-carboxylate reductase</fullName>
        <ecNumber evidence="3">1.5.1.21</ecNumber>
    </submittedName>
</protein>
<dbReference type="EMBL" id="CP018632">
    <property type="protein sequence ID" value="ASJ70610.1"/>
    <property type="molecule type" value="Genomic_DNA"/>
</dbReference>
<dbReference type="SUPFAM" id="SSF89733">
    <property type="entry name" value="L-sulfolactate dehydrogenase-like"/>
    <property type="match status" value="1"/>
</dbReference>
<comment type="similarity">
    <text evidence="1">Belongs to the LDH2/MDH2 oxidoreductase family.</text>
</comment>